<accession>A0A1H6JX58</accession>
<sequence length="197" mass="22629">MQDENIMKMAERADIEIKDVPTLNILLCYLLYKIDRPVSPDQLYDIAIGTGVVNYFYYQDSIGYLLKNGHITSEKDDSGEDCYILQPKGRECAKQLKNYAPKSYRDKLVLAALRYFARVQYEKELKIEYEPVGNGYYIHVRCVDTNFDLMDLKLYAPDLAQAKLIGEKILLNPAGFYGKVIEVALSNEEPPYDLSDN</sequence>
<dbReference type="Pfam" id="PF14277">
    <property type="entry name" value="DUF4364"/>
    <property type="match status" value="1"/>
</dbReference>
<proteinExistence type="predicted"/>
<evidence type="ECO:0008006" key="3">
    <source>
        <dbReference type="Google" id="ProtNLM"/>
    </source>
</evidence>
<dbReference type="OrthoDB" id="1863347at2"/>
<evidence type="ECO:0000313" key="2">
    <source>
        <dbReference type="Proteomes" id="UP000183190"/>
    </source>
</evidence>
<name>A0A1H6JX58_RUMFL</name>
<dbReference type="AlphaFoldDB" id="A0A1H6JX58"/>
<dbReference type="RefSeq" id="WP_074716904.1">
    <property type="nucleotide sequence ID" value="NZ_FNWV01000006.1"/>
</dbReference>
<gene>
    <name evidence="1" type="ORF">SAMN02910265_01975</name>
</gene>
<reference evidence="1 2" key="1">
    <citation type="submission" date="2016-10" db="EMBL/GenBank/DDBJ databases">
        <authorList>
            <person name="de Groot N.N."/>
        </authorList>
    </citation>
    <scope>NUCLEOTIDE SEQUENCE [LARGE SCALE GENOMIC DNA]</scope>
    <source>
        <strain evidence="1 2">YAD2003</strain>
    </source>
</reference>
<dbReference type="InterPro" id="IPR025374">
    <property type="entry name" value="DUF4364"/>
</dbReference>
<protein>
    <recommendedName>
        <fullName evidence="3">DUF4364 family protein</fullName>
    </recommendedName>
</protein>
<organism evidence="1 2">
    <name type="scientific">Ruminococcus flavefaciens</name>
    <dbReference type="NCBI Taxonomy" id="1265"/>
    <lineage>
        <taxon>Bacteria</taxon>
        <taxon>Bacillati</taxon>
        <taxon>Bacillota</taxon>
        <taxon>Clostridia</taxon>
        <taxon>Eubacteriales</taxon>
        <taxon>Oscillospiraceae</taxon>
        <taxon>Ruminococcus</taxon>
    </lineage>
</organism>
<dbReference type="Proteomes" id="UP000183190">
    <property type="component" value="Unassembled WGS sequence"/>
</dbReference>
<evidence type="ECO:0000313" key="1">
    <source>
        <dbReference type="EMBL" id="SEH65592.1"/>
    </source>
</evidence>
<dbReference type="EMBL" id="FNWV01000006">
    <property type="protein sequence ID" value="SEH65592.1"/>
    <property type="molecule type" value="Genomic_DNA"/>
</dbReference>